<evidence type="ECO:0000313" key="3">
    <source>
        <dbReference type="EMBL" id="RQG89772.1"/>
    </source>
</evidence>
<reference evidence="3 4" key="1">
    <citation type="submission" date="2018-10" db="EMBL/GenBank/DDBJ databases">
        <title>Natrarchaeobius chitinivorans gen. nov., sp. nov., and Natrarchaeobius haloalkaliphilus sp. nov., alkaliphilic, chitin-utilizing haloarchaea from hypersaline alkaline lakes.</title>
        <authorList>
            <person name="Sorokin D.Y."/>
            <person name="Elcheninov A.G."/>
            <person name="Kostrikina N.A."/>
            <person name="Bale N.J."/>
            <person name="Sinninghe Damste J.S."/>
            <person name="Khijniak T.V."/>
            <person name="Kublanov I.V."/>
            <person name="Toshchakov S.V."/>
        </authorList>
    </citation>
    <scope>NUCLEOTIDE SEQUENCE [LARGE SCALE GENOMIC DNA]</scope>
    <source>
        <strain evidence="3 4">AArcht-Sl</strain>
    </source>
</reference>
<gene>
    <name evidence="3" type="ORF">EA462_07065</name>
</gene>
<dbReference type="AlphaFoldDB" id="A0A3N6MWB8"/>
<feature type="region of interest" description="Disordered" evidence="1">
    <location>
        <begin position="255"/>
        <end position="274"/>
    </location>
</feature>
<dbReference type="InterPro" id="IPR011037">
    <property type="entry name" value="Pyrv_Knase-like_insert_dom_sf"/>
</dbReference>
<dbReference type="EMBL" id="REFY01000003">
    <property type="protein sequence ID" value="RQG89772.1"/>
    <property type="molecule type" value="Genomic_DNA"/>
</dbReference>
<dbReference type="SUPFAM" id="SSF141673">
    <property type="entry name" value="MOSC N-terminal domain-like"/>
    <property type="match status" value="1"/>
</dbReference>
<dbReference type="Pfam" id="PF03473">
    <property type="entry name" value="MOSC"/>
    <property type="match status" value="1"/>
</dbReference>
<name>A0A3N6MWB8_9EURY</name>
<dbReference type="GO" id="GO:0003824">
    <property type="term" value="F:catalytic activity"/>
    <property type="evidence" value="ECO:0007669"/>
    <property type="project" value="InterPro"/>
</dbReference>
<evidence type="ECO:0000256" key="1">
    <source>
        <dbReference type="SAM" id="MobiDB-lite"/>
    </source>
</evidence>
<proteinExistence type="predicted"/>
<evidence type="ECO:0000313" key="4">
    <source>
        <dbReference type="Proteomes" id="UP000273828"/>
    </source>
</evidence>
<dbReference type="OrthoDB" id="211216at2157"/>
<dbReference type="Pfam" id="PF03476">
    <property type="entry name" value="MOSC_N"/>
    <property type="match status" value="1"/>
</dbReference>
<accession>A0A3N6MWB8</accession>
<protein>
    <submittedName>
        <fullName evidence="3">MOSC domain-containing protein</fullName>
    </submittedName>
</protein>
<sequence length="274" mass="31213">MARIANLWVYPVKGLDRMSVEEIRINDAGTFQGDRAYALVDPEERSRIEDRTDSVEKTFNGKEIDDLHSFESAFDPETETLTLRIDETSETSRFDLSTDRDEASDWFSEFVGEAVELRERGPPSFIDRPKLGPSVISTGTLEEVASWFDSMSVEGARRRFRPNIEISGVPPFWEDQFLRENPSGFDVGRTRFEGAEACARCVVPSRDPDTGRETENFSARFSERREQTLPEWVDEDAFEHFFTVMLITSVPERSRGTTVRVGDEVSANQDLETA</sequence>
<organism evidence="3 4">
    <name type="scientific">Natrarchaeobius halalkaliphilus</name>
    <dbReference type="NCBI Taxonomy" id="1679091"/>
    <lineage>
        <taxon>Archaea</taxon>
        <taxon>Methanobacteriati</taxon>
        <taxon>Methanobacteriota</taxon>
        <taxon>Stenosarchaea group</taxon>
        <taxon>Halobacteria</taxon>
        <taxon>Halobacteriales</taxon>
        <taxon>Natrialbaceae</taxon>
        <taxon>Natrarchaeobius</taxon>
    </lineage>
</organism>
<dbReference type="GO" id="GO:0030170">
    <property type="term" value="F:pyridoxal phosphate binding"/>
    <property type="evidence" value="ECO:0007669"/>
    <property type="project" value="InterPro"/>
</dbReference>
<dbReference type="RefSeq" id="WP_124177852.1">
    <property type="nucleotide sequence ID" value="NZ_REFY01000003.1"/>
</dbReference>
<dbReference type="SUPFAM" id="SSF50800">
    <property type="entry name" value="PK beta-barrel domain-like"/>
    <property type="match status" value="1"/>
</dbReference>
<dbReference type="Proteomes" id="UP000273828">
    <property type="component" value="Unassembled WGS sequence"/>
</dbReference>
<evidence type="ECO:0000259" key="2">
    <source>
        <dbReference type="PROSITE" id="PS51340"/>
    </source>
</evidence>
<comment type="caution">
    <text evidence="3">The sequence shown here is derived from an EMBL/GenBank/DDBJ whole genome shotgun (WGS) entry which is preliminary data.</text>
</comment>
<dbReference type="PROSITE" id="PS51340">
    <property type="entry name" value="MOSC"/>
    <property type="match status" value="1"/>
</dbReference>
<dbReference type="InterPro" id="IPR005302">
    <property type="entry name" value="MoCF_Sase_C"/>
</dbReference>
<dbReference type="InterPro" id="IPR005303">
    <property type="entry name" value="MOCOS_middle"/>
</dbReference>
<dbReference type="GO" id="GO:0030151">
    <property type="term" value="F:molybdenum ion binding"/>
    <property type="evidence" value="ECO:0007669"/>
    <property type="project" value="InterPro"/>
</dbReference>
<feature type="domain" description="MOSC" evidence="2">
    <location>
        <begin position="105"/>
        <end position="268"/>
    </location>
</feature>
<keyword evidence="4" id="KW-1185">Reference proteome</keyword>